<reference evidence="1 2" key="1">
    <citation type="submission" date="2019-09" db="EMBL/GenBank/DDBJ databases">
        <title>The hologenome of the rock-dwelling lichen Lasallia pustulata.</title>
        <authorList>
            <person name="Greshake Tzovaras B."/>
            <person name="Segers F."/>
            <person name="Bicker A."/>
            <person name="Dal Grande F."/>
            <person name="Otte J."/>
            <person name="Hankeln T."/>
            <person name="Schmitt I."/>
            <person name="Ebersberger I."/>
        </authorList>
    </citation>
    <scope>NUCLEOTIDE SEQUENCE [LARGE SCALE GENOMIC DNA]</scope>
    <source>
        <strain evidence="1">A1-1</strain>
    </source>
</reference>
<evidence type="ECO:0000313" key="1">
    <source>
        <dbReference type="EMBL" id="KAA6410752.1"/>
    </source>
</evidence>
<name>A0A5M8PP29_9LECA</name>
<organism evidence="1 2">
    <name type="scientific">Lasallia pustulata</name>
    <dbReference type="NCBI Taxonomy" id="136370"/>
    <lineage>
        <taxon>Eukaryota</taxon>
        <taxon>Fungi</taxon>
        <taxon>Dikarya</taxon>
        <taxon>Ascomycota</taxon>
        <taxon>Pezizomycotina</taxon>
        <taxon>Lecanoromycetes</taxon>
        <taxon>OSLEUM clade</taxon>
        <taxon>Umbilicariomycetidae</taxon>
        <taxon>Umbilicariales</taxon>
        <taxon>Umbilicariaceae</taxon>
        <taxon>Lasallia</taxon>
    </lineage>
</organism>
<protein>
    <submittedName>
        <fullName evidence="1">Uncharacterized protein</fullName>
    </submittedName>
</protein>
<dbReference type="Proteomes" id="UP000324767">
    <property type="component" value="Unassembled WGS sequence"/>
</dbReference>
<dbReference type="AlphaFoldDB" id="A0A5M8PP29"/>
<comment type="caution">
    <text evidence="1">The sequence shown here is derived from an EMBL/GenBank/DDBJ whole genome shotgun (WGS) entry which is preliminary data.</text>
</comment>
<accession>A0A5M8PP29</accession>
<sequence length="96" mass="10747">MAINIFELYFQFLQSIHELGFPLSSTNVAGLTPLGELVQLYTRFWRYGSLVTLLSLDMLGIGAELPLFTRETIRFNTDTIGSFAQESTQNPDLAKG</sequence>
<proteinExistence type="predicted"/>
<dbReference type="OrthoDB" id="1577640at2759"/>
<evidence type="ECO:0000313" key="2">
    <source>
        <dbReference type="Proteomes" id="UP000324767"/>
    </source>
</evidence>
<dbReference type="EMBL" id="VXIT01000008">
    <property type="protein sequence ID" value="KAA6410752.1"/>
    <property type="molecule type" value="Genomic_DNA"/>
</dbReference>
<gene>
    <name evidence="1" type="ORF">FRX48_05062</name>
</gene>